<feature type="region of interest" description="Disordered" evidence="1">
    <location>
        <begin position="54"/>
        <end position="83"/>
    </location>
</feature>
<name>A0ABV9ZPZ1_9PSEU</name>
<sequence>MIGTIVIILVLFAIISNPQQSAATTRNGVETLGDAGSSITVFLTNVVNSIAVSTGSRPAGSTYTTTTPYGGVETGDGSTPTVR</sequence>
<reference evidence="4" key="1">
    <citation type="journal article" date="2019" name="Int. J. Syst. Evol. Microbiol.">
        <title>The Global Catalogue of Microorganisms (GCM) 10K type strain sequencing project: providing services to taxonomists for standard genome sequencing and annotation.</title>
        <authorList>
            <consortium name="The Broad Institute Genomics Platform"/>
            <consortium name="The Broad Institute Genome Sequencing Center for Infectious Disease"/>
            <person name="Wu L."/>
            <person name="Ma J."/>
        </authorList>
    </citation>
    <scope>NUCLEOTIDE SEQUENCE [LARGE SCALE GENOMIC DNA]</scope>
    <source>
        <strain evidence="4">XZYJ18</strain>
    </source>
</reference>
<evidence type="ECO:0000256" key="2">
    <source>
        <dbReference type="SAM" id="SignalP"/>
    </source>
</evidence>
<keyword evidence="2" id="KW-0732">Signal</keyword>
<accession>A0ABV9ZPZ1</accession>
<comment type="caution">
    <text evidence="3">The sequence shown here is derived from an EMBL/GenBank/DDBJ whole genome shotgun (WGS) entry which is preliminary data.</text>
</comment>
<feature type="compositionally biased region" description="Low complexity" evidence="1">
    <location>
        <begin position="60"/>
        <end position="71"/>
    </location>
</feature>
<protein>
    <submittedName>
        <fullName evidence="3">Uncharacterized protein</fullName>
    </submittedName>
</protein>
<gene>
    <name evidence="3" type="ORF">ACFPK1_28905</name>
</gene>
<dbReference type="EMBL" id="JBHSKG010000022">
    <property type="protein sequence ID" value="MFC5142277.1"/>
    <property type="molecule type" value="Genomic_DNA"/>
</dbReference>
<feature type="signal peptide" evidence="2">
    <location>
        <begin position="1"/>
        <end position="22"/>
    </location>
</feature>
<keyword evidence="4" id="KW-1185">Reference proteome</keyword>
<organism evidence="3 4">
    <name type="scientific">Actinomycetospora rhizophila</name>
    <dbReference type="NCBI Taxonomy" id="1416876"/>
    <lineage>
        <taxon>Bacteria</taxon>
        <taxon>Bacillati</taxon>
        <taxon>Actinomycetota</taxon>
        <taxon>Actinomycetes</taxon>
        <taxon>Pseudonocardiales</taxon>
        <taxon>Pseudonocardiaceae</taxon>
        <taxon>Actinomycetospora</taxon>
    </lineage>
</organism>
<evidence type="ECO:0000313" key="4">
    <source>
        <dbReference type="Proteomes" id="UP001596175"/>
    </source>
</evidence>
<evidence type="ECO:0000256" key="1">
    <source>
        <dbReference type="SAM" id="MobiDB-lite"/>
    </source>
</evidence>
<evidence type="ECO:0000313" key="3">
    <source>
        <dbReference type="EMBL" id="MFC5142277.1"/>
    </source>
</evidence>
<dbReference type="Proteomes" id="UP001596175">
    <property type="component" value="Unassembled WGS sequence"/>
</dbReference>
<proteinExistence type="predicted"/>
<feature type="chain" id="PRO_5045888821" evidence="2">
    <location>
        <begin position="23"/>
        <end position="83"/>
    </location>
</feature>